<dbReference type="Pfam" id="PF12900">
    <property type="entry name" value="Pyridox_ox_2"/>
    <property type="match status" value="1"/>
</dbReference>
<dbReference type="SUPFAM" id="SSF50475">
    <property type="entry name" value="FMN-binding split barrel"/>
    <property type="match status" value="1"/>
</dbReference>
<dbReference type="STRING" id="553469.SAMN04487947_0107"/>
<dbReference type="InterPro" id="IPR012349">
    <property type="entry name" value="Split_barrel_FMN-bd"/>
</dbReference>
<dbReference type="EMBL" id="FOYT01000001">
    <property type="protein sequence ID" value="SFR34088.1"/>
    <property type="molecule type" value="Genomic_DNA"/>
</dbReference>
<dbReference type="InterPro" id="IPR024747">
    <property type="entry name" value="Pyridox_Oxase-rel"/>
</dbReference>
<keyword evidence="2" id="KW-1185">Reference proteome</keyword>
<dbReference type="AlphaFoldDB" id="A0A1I6FW07"/>
<dbReference type="RefSeq" id="WP_089803802.1">
    <property type="nucleotide sequence ID" value="NZ_FOYT01000001.1"/>
</dbReference>
<accession>A0A1I6FW07</accession>
<name>A0A1I6FW07_9EURY</name>
<protein>
    <recommendedName>
        <fullName evidence="3">Pyridoxamine 5'-phosphate oxidase</fullName>
    </recommendedName>
</protein>
<organism evidence="1 2">
    <name type="scientific">Halogeometricum rufum</name>
    <dbReference type="NCBI Taxonomy" id="553469"/>
    <lineage>
        <taxon>Archaea</taxon>
        <taxon>Methanobacteriati</taxon>
        <taxon>Methanobacteriota</taxon>
        <taxon>Stenosarchaea group</taxon>
        <taxon>Halobacteria</taxon>
        <taxon>Halobacteriales</taxon>
        <taxon>Haloferacaceae</taxon>
        <taxon>Halogeometricum</taxon>
    </lineage>
</organism>
<gene>
    <name evidence="1" type="ORF">SAMN04487947_0107</name>
</gene>
<evidence type="ECO:0000313" key="1">
    <source>
        <dbReference type="EMBL" id="SFR34088.1"/>
    </source>
</evidence>
<dbReference type="OrthoDB" id="953at2157"/>
<dbReference type="Proteomes" id="UP000198531">
    <property type="component" value="Unassembled WGS sequence"/>
</dbReference>
<dbReference type="Gene3D" id="2.30.110.10">
    <property type="entry name" value="Electron Transport, Fmn-binding Protein, Chain A"/>
    <property type="match status" value="1"/>
</dbReference>
<sequence length="151" mass="16525">MEEFRWTRLTDDEVDAFLGDGGTGTISFATDAGDPPFTLPVSYGYDEASGSLYFRLAFPPGTGKDDVVENPLSFVVHDRTGDGWQSVVAAGELEELSDLPYESSAVQAMWAVSIPKVDIFDVPPGDITFRYFRLVPDELSGRKAVGDEFDD</sequence>
<evidence type="ECO:0000313" key="2">
    <source>
        <dbReference type="Proteomes" id="UP000198531"/>
    </source>
</evidence>
<proteinExistence type="predicted"/>
<evidence type="ECO:0008006" key="3">
    <source>
        <dbReference type="Google" id="ProtNLM"/>
    </source>
</evidence>
<reference evidence="2" key="1">
    <citation type="submission" date="2016-10" db="EMBL/GenBank/DDBJ databases">
        <authorList>
            <person name="Varghese N."/>
            <person name="Submissions S."/>
        </authorList>
    </citation>
    <scope>NUCLEOTIDE SEQUENCE [LARGE SCALE GENOMIC DNA]</scope>
    <source>
        <strain evidence="2">CGMCC 1.7736</strain>
    </source>
</reference>